<accession>A0ABN3CTV0</accession>
<evidence type="ECO:0000256" key="1">
    <source>
        <dbReference type="SAM" id="MobiDB-lite"/>
    </source>
</evidence>
<organism evidence="2 3">
    <name type="scientific">Nonomuraea monospora</name>
    <dbReference type="NCBI Taxonomy" id="568818"/>
    <lineage>
        <taxon>Bacteria</taxon>
        <taxon>Bacillati</taxon>
        <taxon>Actinomycetota</taxon>
        <taxon>Actinomycetes</taxon>
        <taxon>Streptosporangiales</taxon>
        <taxon>Streptosporangiaceae</taxon>
        <taxon>Nonomuraea</taxon>
    </lineage>
</organism>
<protein>
    <submittedName>
        <fullName evidence="2">Uncharacterized protein</fullName>
    </submittedName>
</protein>
<keyword evidence="3" id="KW-1185">Reference proteome</keyword>
<dbReference type="EMBL" id="BAAAQX010000028">
    <property type="protein sequence ID" value="GAA2212732.1"/>
    <property type="molecule type" value="Genomic_DNA"/>
</dbReference>
<name>A0ABN3CTV0_9ACTN</name>
<reference evidence="2 3" key="1">
    <citation type="journal article" date="2019" name="Int. J. Syst. Evol. Microbiol.">
        <title>The Global Catalogue of Microorganisms (GCM) 10K type strain sequencing project: providing services to taxonomists for standard genome sequencing and annotation.</title>
        <authorList>
            <consortium name="The Broad Institute Genomics Platform"/>
            <consortium name="The Broad Institute Genome Sequencing Center for Infectious Disease"/>
            <person name="Wu L."/>
            <person name="Ma J."/>
        </authorList>
    </citation>
    <scope>NUCLEOTIDE SEQUENCE [LARGE SCALE GENOMIC DNA]</scope>
    <source>
        <strain evidence="2 3">JCM 16114</strain>
    </source>
</reference>
<feature type="region of interest" description="Disordered" evidence="1">
    <location>
        <begin position="62"/>
        <end position="94"/>
    </location>
</feature>
<evidence type="ECO:0000313" key="3">
    <source>
        <dbReference type="Proteomes" id="UP001499843"/>
    </source>
</evidence>
<comment type="caution">
    <text evidence="2">The sequence shown here is derived from an EMBL/GenBank/DDBJ whole genome shotgun (WGS) entry which is preliminary data.</text>
</comment>
<evidence type="ECO:0000313" key="2">
    <source>
        <dbReference type="EMBL" id="GAA2212732.1"/>
    </source>
</evidence>
<dbReference type="Proteomes" id="UP001499843">
    <property type="component" value="Unassembled WGS sequence"/>
</dbReference>
<proteinExistence type="predicted"/>
<dbReference type="RefSeq" id="WP_344487504.1">
    <property type="nucleotide sequence ID" value="NZ_BAAAQX010000028.1"/>
</dbReference>
<sequence>MNDATRGAGDRKGGWRRLAVAVNRWFWRRPNGFAKEHGWEIDRSAWGGRTYRDPRFEQRKKEILESPPQDEPVTEPPPRKFSPGDGFPRKHPKIARAHGPAAVMGLAWRWRSEAALAGTVTLLVWQGVAWQGPVAALLLAGAVLAGGAIPAVRRAAGRLVVRHRFQGLCLRTSMRTPEGRLPLVIRTQSIPGGTAIVIWCRSGMSPELFEDYIPEIRVACFVKEVTLHRHPHWAHLLTIELRRA</sequence>
<gene>
    <name evidence="2" type="ORF">GCM10009850_081940</name>
</gene>